<accession>A0A0E0BDN8</accession>
<reference evidence="2" key="2">
    <citation type="submission" date="2018-05" db="EMBL/GenBank/DDBJ databases">
        <title>OgluRS3 (Oryza glumaepatula Reference Sequence Version 3).</title>
        <authorList>
            <person name="Zhang J."/>
            <person name="Kudrna D."/>
            <person name="Lee S."/>
            <person name="Talag J."/>
            <person name="Welchert J."/>
            <person name="Wing R.A."/>
        </authorList>
    </citation>
    <scope>NUCLEOTIDE SEQUENCE [LARGE SCALE GENOMIC DNA]</scope>
</reference>
<protein>
    <submittedName>
        <fullName evidence="2">Uncharacterized protein</fullName>
    </submittedName>
</protein>
<proteinExistence type="predicted"/>
<dbReference type="Gramene" id="OGLUM10G18410.1">
    <property type="protein sequence ID" value="OGLUM10G18410.1"/>
    <property type="gene ID" value="OGLUM10G18410"/>
</dbReference>
<feature type="region of interest" description="Disordered" evidence="1">
    <location>
        <begin position="183"/>
        <end position="202"/>
    </location>
</feature>
<dbReference type="HOGENOM" id="CLU_1201441_0_0_1"/>
<dbReference type="AlphaFoldDB" id="A0A0E0BDN8"/>
<sequence>MADAFYLYTAIAVRPRCPPSPEPVAAAQNWPGVELEQNEGVPLACFTLDKIALTIPCGLLVERCHVAVAGAGTWAVASAGRCHSIVVHWRVRWWCGARVLENVVRHVAHAHGTSFWPNAATRPRALRLEDSAPALLAVAESHRPRSDTSRAELHAHGFYMLMLSIASDEDEDTCRRRRWSNLGQRRRRHRTGSQPPWRGGRAGWTYGASAALSHFEKKLANVDSGRKMVKA</sequence>
<evidence type="ECO:0000256" key="1">
    <source>
        <dbReference type="SAM" id="MobiDB-lite"/>
    </source>
</evidence>
<dbReference type="Proteomes" id="UP000026961">
    <property type="component" value="Chromosome 10"/>
</dbReference>
<evidence type="ECO:0000313" key="2">
    <source>
        <dbReference type="EnsemblPlants" id="OGLUM10G18410.1"/>
    </source>
</evidence>
<keyword evidence="3" id="KW-1185">Reference proteome</keyword>
<organism evidence="2">
    <name type="scientific">Oryza glumipatula</name>
    <dbReference type="NCBI Taxonomy" id="40148"/>
    <lineage>
        <taxon>Eukaryota</taxon>
        <taxon>Viridiplantae</taxon>
        <taxon>Streptophyta</taxon>
        <taxon>Embryophyta</taxon>
        <taxon>Tracheophyta</taxon>
        <taxon>Spermatophyta</taxon>
        <taxon>Magnoliopsida</taxon>
        <taxon>Liliopsida</taxon>
        <taxon>Poales</taxon>
        <taxon>Poaceae</taxon>
        <taxon>BOP clade</taxon>
        <taxon>Oryzoideae</taxon>
        <taxon>Oryzeae</taxon>
        <taxon>Oryzinae</taxon>
        <taxon>Oryza</taxon>
    </lineage>
</organism>
<name>A0A0E0BDN8_9ORYZ</name>
<reference evidence="2" key="1">
    <citation type="submission" date="2015-04" db="UniProtKB">
        <authorList>
            <consortium name="EnsemblPlants"/>
        </authorList>
    </citation>
    <scope>IDENTIFICATION</scope>
</reference>
<evidence type="ECO:0000313" key="3">
    <source>
        <dbReference type="Proteomes" id="UP000026961"/>
    </source>
</evidence>
<dbReference type="EnsemblPlants" id="OGLUM10G18410.1">
    <property type="protein sequence ID" value="OGLUM10G18410.1"/>
    <property type="gene ID" value="OGLUM10G18410"/>
</dbReference>